<proteinExistence type="predicted"/>
<dbReference type="Proteomes" id="UP001454036">
    <property type="component" value="Unassembled WGS sequence"/>
</dbReference>
<comment type="caution">
    <text evidence="1">The sequence shown here is derived from an EMBL/GenBank/DDBJ whole genome shotgun (WGS) entry which is preliminary data.</text>
</comment>
<keyword evidence="2" id="KW-1185">Reference proteome</keyword>
<organism evidence="1 2">
    <name type="scientific">Lithospermum erythrorhizon</name>
    <name type="common">Purple gromwell</name>
    <name type="synonym">Lithospermum officinale var. erythrorhizon</name>
    <dbReference type="NCBI Taxonomy" id="34254"/>
    <lineage>
        <taxon>Eukaryota</taxon>
        <taxon>Viridiplantae</taxon>
        <taxon>Streptophyta</taxon>
        <taxon>Embryophyta</taxon>
        <taxon>Tracheophyta</taxon>
        <taxon>Spermatophyta</taxon>
        <taxon>Magnoliopsida</taxon>
        <taxon>eudicotyledons</taxon>
        <taxon>Gunneridae</taxon>
        <taxon>Pentapetalae</taxon>
        <taxon>asterids</taxon>
        <taxon>lamiids</taxon>
        <taxon>Boraginales</taxon>
        <taxon>Boraginaceae</taxon>
        <taxon>Boraginoideae</taxon>
        <taxon>Lithospermeae</taxon>
        <taxon>Lithospermum</taxon>
    </lineage>
</organism>
<protein>
    <recommendedName>
        <fullName evidence="3">Reverse transcriptase domain-containing protein</fullName>
    </recommendedName>
</protein>
<dbReference type="AlphaFoldDB" id="A0AAV3PJ21"/>
<evidence type="ECO:0000313" key="2">
    <source>
        <dbReference type="Proteomes" id="UP001454036"/>
    </source>
</evidence>
<name>A0AAV3PJ21_LITER</name>
<reference evidence="1 2" key="1">
    <citation type="submission" date="2024-01" db="EMBL/GenBank/DDBJ databases">
        <title>The complete chloroplast genome sequence of Lithospermum erythrorhizon: insights into the phylogenetic relationship among Boraginaceae species and the maternal lineages of purple gromwells.</title>
        <authorList>
            <person name="Okada T."/>
            <person name="Watanabe K."/>
        </authorList>
    </citation>
    <scope>NUCLEOTIDE SEQUENCE [LARGE SCALE GENOMIC DNA]</scope>
</reference>
<accession>A0AAV3PJ21</accession>
<evidence type="ECO:0008006" key="3">
    <source>
        <dbReference type="Google" id="ProtNLM"/>
    </source>
</evidence>
<sequence>MVTMGKHPQHARKMMEFTISNMGDGAYNGFIGRPALSKFEVVVSLIHLKMRFPTRTKEQTEVGSLSRGPEGPKDWNVCTLEVLKESPKKGRPHEEIQSIPFDERGLVKVFKIGTTLGAEHEAMLIRVLREYQNIFAWELKDISGVDPEVSFHLLCVGPHYKSVSQKKRTFSDEKGEAIREEVEKLQGAKAIRELLRMCTYFTCINNLAEGLLPTPKN</sequence>
<evidence type="ECO:0000313" key="1">
    <source>
        <dbReference type="EMBL" id="GAA0151747.1"/>
    </source>
</evidence>
<gene>
    <name evidence="1" type="ORF">LIER_10401</name>
</gene>
<dbReference type="EMBL" id="BAABME010001845">
    <property type="protein sequence ID" value="GAA0151747.1"/>
    <property type="molecule type" value="Genomic_DNA"/>
</dbReference>